<evidence type="ECO:0000259" key="3">
    <source>
        <dbReference type="PROSITE" id="PS50110"/>
    </source>
</evidence>
<proteinExistence type="predicted"/>
<dbReference type="GO" id="GO:0000160">
    <property type="term" value="P:phosphorelay signal transduction system"/>
    <property type="evidence" value="ECO:0007669"/>
    <property type="project" value="InterPro"/>
</dbReference>
<dbReference type="Gene3D" id="3.40.50.2300">
    <property type="match status" value="1"/>
</dbReference>
<organism evidence="4">
    <name type="scientific">Singulisphaera sp. Ch08</name>
    <dbReference type="NCBI Taxonomy" id="3120278"/>
    <lineage>
        <taxon>Bacteria</taxon>
        <taxon>Pseudomonadati</taxon>
        <taxon>Planctomycetota</taxon>
        <taxon>Planctomycetia</taxon>
        <taxon>Isosphaerales</taxon>
        <taxon>Isosphaeraceae</taxon>
        <taxon>Singulisphaera</taxon>
    </lineage>
</organism>
<sequence length="153" mass="16854">MSTPESGDSLKPRSERILLVEDNDAASKGLSKFLIAMGFEVQVVTDGASAIEALRTSPPPDFVLTDLRLPDLDGREVALTARQLVPPPRIALITGWDLERDLFDRASWGIDWIFTKPLDVNQLLLKLRERPEYLAPPDTAPLSPSYEGGEGMP</sequence>
<dbReference type="PANTHER" id="PTHR44591">
    <property type="entry name" value="STRESS RESPONSE REGULATOR PROTEIN 1"/>
    <property type="match status" value="1"/>
</dbReference>
<dbReference type="SMART" id="SM00448">
    <property type="entry name" value="REC"/>
    <property type="match status" value="1"/>
</dbReference>
<protein>
    <submittedName>
        <fullName evidence="4">Response regulator</fullName>
    </submittedName>
</protein>
<dbReference type="PROSITE" id="PS50110">
    <property type="entry name" value="RESPONSE_REGULATORY"/>
    <property type="match status" value="1"/>
</dbReference>
<evidence type="ECO:0000256" key="2">
    <source>
        <dbReference type="PROSITE-ProRule" id="PRU00169"/>
    </source>
</evidence>
<reference evidence="4" key="1">
    <citation type="submission" date="2024-05" db="EMBL/GenBank/DDBJ databases">
        <title>Planctomycetes of the genus Singulisphaera possess chitinolytic capabilities.</title>
        <authorList>
            <person name="Ivanova A."/>
        </authorList>
    </citation>
    <scope>NUCLEOTIDE SEQUENCE</scope>
    <source>
        <strain evidence="4">Ch08T</strain>
    </source>
</reference>
<evidence type="ECO:0000256" key="1">
    <source>
        <dbReference type="ARBA" id="ARBA00022553"/>
    </source>
</evidence>
<dbReference type="EMBL" id="CP155447">
    <property type="protein sequence ID" value="XBH07725.1"/>
    <property type="molecule type" value="Genomic_DNA"/>
</dbReference>
<dbReference type="InterPro" id="IPR011006">
    <property type="entry name" value="CheY-like_superfamily"/>
</dbReference>
<dbReference type="RefSeq" id="WP_406700564.1">
    <property type="nucleotide sequence ID" value="NZ_CP155447.1"/>
</dbReference>
<gene>
    <name evidence="4" type="ORF">V5E97_17330</name>
</gene>
<dbReference type="CDD" id="cd17546">
    <property type="entry name" value="REC_hyHK_CKI1_RcsC-like"/>
    <property type="match status" value="1"/>
</dbReference>
<dbReference type="Pfam" id="PF00072">
    <property type="entry name" value="Response_reg"/>
    <property type="match status" value="1"/>
</dbReference>
<dbReference type="AlphaFoldDB" id="A0AAU7CRM5"/>
<dbReference type="SUPFAM" id="SSF52172">
    <property type="entry name" value="CheY-like"/>
    <property type="match status" value="1"/>
</dbReference>
<name>A0AAU7CRM5_9BACT</name>
<dbReference type="PANTHER" id="PTHR44591:SF3">
    <property type="entry name" value="RESPONSE REGULATORY DOMAIN-CONTAINING PROTEIN"/>
    <property type="match status" value="1"/>
</dbReference>
<evidence type="ECO:0000313" key="4">
    <source>
        <dbReference type="EMBL" id="XBH07725.1"/>
    </source>
</evidence>
<feature type="domain" description="Response regulatory" evidence="3">
    <location>
        <begin position="16"/>
        <end position="131"/>
    </location>
</feature>
<accession>A0AAU7CRM5</accession>
<dbReference type="InterPro" id="IPR050595">
    <property type="entry name" value="Bact_response_regulator"/>
</dbReference>
<feature type="modified residue" description="4-aspartylphosphate" evidence="2">
    <location>
        <position position="66"/>
    </location>
</feature>
<keyword evidence="1 2" id="KW-0597">Phosphoprotein</keyword>
<dbReference type="InterPro" id="IPR001789">
    <property type="entry name" value="Sig_transdc_resp-reg_receiver"/>
</dbReference>